<feature type="signal peptide" evidence="2">
    <location>
        <begin position="1"/>
        <end position="30"/>
    </location>
</feature>
<protein>
    <submittedName>
        <fullName evidence="4">Autotransporter outer membrane beta-barrel domain-containing protein</fullName>
    </submittedName>
</protein>
<feature type="domain" description="Autotransporter" evidence="3">
    <location>
        <begin position="600"/>
        <end position="873"/>
    </location>
</feature>
<dbReference type="PROSITE" id="PS51208">
    <property type="entry name" value="AUTOTRANSPORTER"/>
    <property type="match status" value="1"/>
</dbReference>
<dbReference type="Pfam" id="PF03797">
    <property type="entry name" value="Autotransporter"/>
    <property type="match status" value="1"/>
</dbReference>
<dbReference type="RefSeq" id="WP_193193852.1">
    <property type="nucleotide sequence ID" value="NZ_JACZFR010000051.1"/>
</dbReference>
<organism evidence="4 5">
    <name type="scientific">Microbulbifer taiwanensis</name>
    <dbReference type="NCBI Taxonomy" id="986746"/>
    <lineage>
        <taxon>Bacteria</taxon>
        <taxon>Pseudomonadati</taxon>
        <taxon>Pseudomonadota</taxon>
        <taxon>Gammaproteobacteria</taxon>
        <taxon>Cellvibrionales</taxon>
        <taxon>Microbulbiferaceae</taxon>
        <taxon>Microbulbifer</taxon>
    </lineage>
</organism>
<dbReference type="InterPro" id="IPR036709">
    <property type="entry name" value="Autotransporte_beta_dom_sf"/>
</dbReference>
<reference evidence="5" key="1">
    <citation type="journal article" date="2019" name="Int. J. Syst. Evol. Microbiol.">
        <title>The Global Catalogue of Microorganisms (GCM) 10K type strain sequencing project: providing services to taxonomists for standard genome sequencing and annotation.</title>
        <authorList>
            <consortium name="The Broad Institute Genomics Platform"/>
            <consortium name="The Broad Institute Genome Sequencing Center for Infectious Disease"/>
            <person name="Wu L."/>
            <person name="Ma J."/>
        </authorList>
    </citation>
    <scope>NUCLEOTIDE SEQUENCE [LARGE SCALE GENOMIC DNA]</scope>
    <source>
        <strain evidence="5">CGMCC 1.13718</strain>
    </source>
</reference>
<accession>A0ABW1YNU9</accession>
<dbReference type="InterPro" id="IPR043990">
    <property type="entry name" value="AC_1"/>
</dbReference>
<dbReference type="SUPFAM" id="SSF51126">
    <property type="entry name" value="Pectin lyase-like"/>
    <property type="match status" value="1"/>
</dbReference>
<evidence type="ECO:0000256" key="2">
    <source>
        <dbReference type="SAM" id="SignalP"/>
    </source>
</evidence>
<keyword evidence="5" id="KW-1185">Reference proteome</keyword>
<dbReference type="InterPro" id="IPR005546">
    <property type="entry name" value="Autotransporte_beta"/>
</dbReference>
<gene>
    <name evidence="4" type="ORF">ACFQBM_14010</name>
</gene>
<evidence type="ECO:0000256" key="1">
    <source>
        <dbReference type="SAM" id="MobiDB-lite"/>
    </source>
</evidence>
<dbReference type="Pfam" id="PF18883">
    <property type="entry name" value="AC_1"/>
    <property type="match status" value="1"/>
</dbReference>
<keyword evidence="2" id="KW-0732">Signal</keyword>
<dbReference type="InterPro" id="IPR006315">
    <property type="entry name" value="OM_autotransptr_brl_dom"/>
</dbReference>
<dbReference type="Proteomes" id="UP001596425">
    <property type="component" value="Unassembled WGS sequence"/>
</dbReference>
<dbReference type="SMART" id="SM00869">
    <property type="entry name" value="Autotransporter"/>
    <property type="match status" value="1"/>
</dbReference>
<dbReference type="EMBL" id="JBHSVR010000001">
    <property type="protein sequence ID" value="MFC6634411.1"/>
    <property type="molecule type" value="Genomic_DNA"/>
</dbReference>
<sequence length="873" mass="92810">MAPKRPRHLWIHCTSLLLAAGFSSPQALLAACSDNTPASNSSVLCEGTDTAGVQAPASSNVTVTVDSGATIDTAASPAIELGDNALVENNGTLNSSGANTLELSADGDDTVTNRGNISNSGGLAIEFGDGSGSDTFNMEGGQVSGHIEQRGGVDHFNMRGGLIDSLDQGSGLDRALIEGGRIVGTLSDGDFTTMTGGRVGTIDLRIANNEMNMRGGRVDDDILAGLQNDTLRMTGGSVGNDVDFSRGDNVIELSGGAIGNRVITGHDNDTFTWSGAGTVSDSVQLGDGDDNATLNAVATLGSTTLNGDLGNDSLLLSHQFLGDPAQLQQWERVRLSDNSGLLLSNSLVLGGTDGLDTKLLVDAGNRLLLPGFSASVTSAVGQPLLLENNGTIDLRGTPDQGGATENRLRVAGDYTGSGRVILDVILEDDSSPADKLQIDGGHASGSTQLLFNQIGGRGARTGDGIRVVETLNSGSTAGDAFFMVGPLSAGPYEYFLFRGADEPDEADNWYLRSSLLPGSNPPSVATQPPSPAQAPDTTPVPPQPPGTVPMVAAAPPLGADPLPLYRPEVPLYAQAKSLAHYLSLTEIGSYHKRRGEQRNWSGGENSAWLRLYREQAERDWEGDVYSRFDGHFSGFQLGANLYAGPSCRGSQELGLFVGSSRANGDVSGFARGFRHFNAGRNQLQSHYVGGYFTDYRMNQSYLDLVAKAAYVELESRSSRDVDDTIYGAQLSLSAEQGLTLPVSQRINLEPQWQLVANYTNFDAYRDGISRVEPDVTPELTFRAGLRGYNREGRNQYYLFGNLWHTLGGDDDIQFDNRVKLRNDRQATWVEVGGGLVLLQREGGSAYFALSYQHSVDSLDWEGGNANLGFNWAW</sequence>
<name>A0ABW1YNU9_9GAMM</name>
<dbReference type="Gene3D" id="2.40.128.130">
    <property type="entry name" value="Autotransporter beta-domain"/>
    <property type="match status" value="1"/>
</dbReference>
<dbReference type="Gene3D" id="2.160.20.20">
    <property type="match status" value="1"/>
</dbReference>
<dbReference type="InterPro" id="IPR012332">
    <property type="entry name" value="Autotransporter_pectin_lyase_C"/>
</dbReference>
<dbReference type="InterPro" id="IPR011050">
    <property type="entry name" value="Pectin_lyase_fold/virulence"/>
</dbReference>
<evidence type="ECO:0000313" key="5">
    <source>
        <dbReference type="Proteomes" id="UP001596425"/>
    </source>
</evidence>
<dbReference type="PROSITE" id="PS51257">
    <property type="entry name" value="PROKAR_LIPOPROTEIN"/>
    <property type="match status" value="1"/>
</dbReference>
<dbReference type="CDD" id="cd01344">
    <property type="entry name" value="PL2_Passenger_AT"/>
    <property type="match status" value="1"/>
</dbReference>
<comment type="caution">
    <text evidence="4">The sequence shown here is derived from an EMBL/GenBank/DDBJ whole genome shotgun (WGS) entry which is preliminary data.</text>
</comment>
<proteinExistence type="predicted"/>
<feature type="region of interest" description="Disordered" evidence="1">
    <location>
        <begin position="519"/>
        <end position="554"/>
    </location>
</feature>
<evidence type="ECO:0000313" key="4">
    <source>
        <dbReference type="EMBL" id="MFC6634411.1"/>
    </source>
</evidence>
<feature type="chain" id="PRO_5046125200" evidence="2">
    <location>
        <begin position="31"/>
        <end position="873"/>
    </location>
</feature>
<dbReference type="SUPFAM" id="SSF103515">
    <property type="entry name" value="Autotransporter"/>
    <property type="match status" value="1"/>
</dbReference>
<dbReference type="NCBIfam" id="TIGR01414">
    <property type="entry name" value="autotrans_barl"/>
    <property type="match status" value="1"/>
</dbReference>
<feature type="compositionally biased region" description="Pro residues" evidence="1">
    <location>
        <begin position="528"/>
        <end position="547"/>
    </location>
</feature>
<evidence type="ECO:0000259" key="3">
    <source>
        <dbReference type="PROSITE" id="PS51208"/>
    </source>
</evidence>